<dbReference type="PANTHER" id="PTHR30405">
    <property type="entry name" value="TRANSPOSASE"/>
    <property type="match status" value="1"/>
</dbReference>
<evidence type="ECO:0000259" key="9">
    <source>
        <dbReference type="Pfam" id="PF07282"/>
    </source>
</evidence>
<evidence type="ECO:0000259" key="8">
    <source>
        <dbReference type="Pfam" id="PF01385"/>
    </source>
</evidence>
<reference evidence="12" key="1">
    <citation type="submission" date="2009-09" db="EMBL/GenBank/DDBJ databases">
        <title>The complete chromosome of Alicyclobacillus acidocaldarius subsp. acidocaldarius DSM 446.</title>
        <authorList>
            <consortium name="US DOE Joint Genome Institute (JGI-PGF)"/>
            <person name="Lucas S."/>
            <person name="Copeland A."/>
            <person name="Lapidus A."/>
            <person name="Glavina del Rio T."/>
            <person name="Dalin E."/>
            <person name="Tice H."/>
            <person name="Bruce D."/>
            <person name="Goodwin L."/>
            <person name="Pitluck S."/>
            <person name="Kyrpides N."/>
            <person name="Mavromatis K."/>
            <person name="Ivanova N."/>
            <person name="Ovchinnikova G."/>
            <person name="Chertkov O."/>
            <person name="Sims D."/>
            <person name="Brettin T."/>
            <person name="Detter J.C."/>
            <person name="Han C."/>
            <person name="Larimer F."/>
            <person name="Land M."/>
            <person name="Hauser L."/>
            <person name="Markowitz V."/>
            <person name="Cheng J.-F."/>
            <person name="Hugenholtz P."/>
            <person name="Woyke T."/>
            <person name="Wu D."/>
            <person name="Pukall R."/>
            <person name="Klenk H.-P."/>
            <person name="Eisen J.A."/>
        </authorList>
    </citation>
    <scope>NUCLEOTIDE SEQUENCE [LARGE SCALE GENOMIC DNA]</scope>
    <source>
        <strain evidence="12">ATCC 27009 / DSM 446 / BCRC 14685 / JCM 5260 / KCTC 1825 / NBRC 15652 / NCIMB 11725 / NRRL B-14509 / 104-IA</strain>
    </source>
</reference>
<feature type="domain" description="Transposase putative helix-turn-helix" evidence="10">
    <location>
        <begin position="1"/>
        <end position="29"/>
    </location>
</feature>
<dbReference type="PANTHER" id="PTHR30405:SF11">
    <property type="entry name" value="RNA-GUIDED DNA ENDONUCLEASE RV2885C-RELATED"/>
    <property type="match status" value="1"/>
</dbReference>
<accession>C8WST6</accession>
<evidence type="ECO:0000256" key="2">
    <source>
        <dbReference type="ARBA" id="ARBA00011044"/>
    </source>
</evidence>
<proteinExistence type="inferred from homology"/>
<keyword evidence="4" id="KW-0479">Metal-binding</keyword>
<dbReference type="InterPro" id="IPR051399">
    <property type="entry name" value="RNA-guided_DNA_endo/Transpos"/>
</dbReference>
<gene>
    <name evidence="11" type="ordered locus">Aaci_0541</name>
</gene>
<name>C8WST6_ALIAD</name>
<keyword evidence="7" id="KW-0233">DNA recombination</keyword>
<keyword evidence="3" id="KW-0815">Transposition</keyword>
<evidence type="ECO:0000256" key="5">
    <source>
        <dbReference type="ARBA" id="ARBA00022833"/>
    </source>
</evidence>
<dbReference type="AlphaFoldDB" id="C8WST6"/>
<organism evidence="11 12">
    <name type="scientific">Alicyclobacillus acidocaldarius subsp. acidocaldarius (strain ATCC 27009 / DSM 446 / BCRC 14685 / JCM 5260 / KCTC 1825 / NBRC 15652 / NCIMB 11725 / NRRL B-14509 / 104-IA)</name>
    <name type="common">Bacillus acidocaldarius</name>
    <dbReference type="NCBI Taxonomy" id="521098"/>
    <lineage>
        <taxon>Bacteria</taxon>
        <taxon>Bacillati</taxon>
        <taxon>Bacillota</taxon>
        <taxon>Bacilli</taxon>
        <taxon>Bacillales</taxon>
        <taxon>Alicyclobacillaceae</taxon>
        <taxon>Alicyclobacillus</taxon>
    </lineage>
</organism>
<protein>
    <submittedName>
        <fullName evidence="11">Transposase, IS605 OrfB family</fullName>
    </submittedName>
</protein>
<dbReference type="GO" id="GO:0032196">
    <property type="term" value="P:transposition"/>
    <property type="evidence" value="ECO:0007669"/>
    <property type="project" value="UniProtKB-KW"/>
</dbReference>
<dbReference type="InterPro" id="IPR001959">
    <property type="entry name" value="Transposase"/>
</dbReference>
<dbReference type="eggNOG" id="COG0675">
    <property type="taxonomic scope" value="Bacteria"/>
</dbReference>
<keyword evidence="5" id="KW-0862">Zinc</keyword>
<dbReference type="Pfam" id="PF12323">
    <property type="entry name" value="HTH_OrfB_IS605"/>
    <property type="match status" value="1"/>
</dbReference>
<evidence type="ECO:0000313" key="11">
    <source>
        <dbReference type="EMBL" id="ACV57592.1"/>
    </source>
</evidence>
<dbReference type="HOGENOM" id="CLU_032903_3_2_9"/>
<feature type="domain" description="Probable transposase IS891/IS1136/IS1341" evidence="8">
    <location>
        <begin position="161"/>
        <end position="258"/>
    </location>
</feature>
<comment type="similarity">
    <text evidence="1">In the C-terminal section; belongs to the transposase 35 family.</text>
</comment>
<evidence type="ECO:0000256" key="1">
    <source>
        <dbReference type="ARBA" id="ARBA00008761"/>
    </source>
</evidence>
<dbReference type="KEGG" id="aac:Aaci_0541"/>
<dbReference type="GO" id="GO:0046872">
    <property type="term" value="F:metal ion binding"/>
    <property type="evidence" value="ECO:0007669"/>
    <property type="project" value="UniProtKB-KW"/>
</dbReference>
<dbReference type="RefSeq" id="WP_012809957.1">
    <property type="nucleotide sequence ID" value="NC_013205.1"/>
</dbReference>
<dbReference type="InterPro" id="IPR010095">
    <property type="entry name" value="Cas12f1-like_TNB"/>
</dbReference>
<dbReference type="Pfam" id="PF01385">
    <property type="entry name" value="OrfB_IS605"/>
    <property type="match status" value="1"/>
</dbReference>
<comment type="similarity">
    <text evidence="2">In the N-terminal section; belongs to the transposase 2 family.</text>
</comment>
<feature type="domain" description="Cas12f1-like TNB" evidence="9">
    <location>
        <begin position="291"/>
        <end position="358"/>
    </location>
</feature>
<dbReference type="NCBIfam" id="TIGR01766">
    <property type="entry name" value="IS200/IS605 family accessory protein TnpB-like domain"/>
    <property type="match status" value="1"/>
</dbReference>
<reference evidence="11 12" key="2">
    <citation type="journal article" date="2010" name="Stand. Genomic Sci.">
        <title>Complete genome sequence of Alicyclobacillus acidocaldarius type strain (104-IA).</title>
        <authorList>
            <person name="Mavromatis K."/>
            <person name="Sikorski J."/>
            <person name="Lapidus A."/>
            <person name="Glavina Del Rio T."/>
            <person name="Copeland A."/>
            <person name="Tice H."/>
            <person name="Cheng J.F."/>
            <person name="Lucas S."/>
            <person name="Chen F."/>
            <person name="Nolan M."/>
            <person name="Bruce D."/>
            <person name="Goodwin L."/>
            <person name="Pitluck S."/>
            <person name="Ivanova N."/>
            <person name="Ovchinnikova G."/>
            <person name="Pati A."/>
            <person name="Chen A."/>
            <person name="Palaniappan K."/>
            <person name="Land M."/>
            <person name="Hauser L."/>
            <person name="Chang Y.J."/>
            <person name="Jeffries C.D."/>
            <person name="Chain P."/>
            <person name="Meincke L."/>
            <person name="Sims D."/>
            <person name="Chertkov O."/>
            <person name="Han C."/>
            <person name="Brettin T."/>
            <person name="Detter J.C."/>
            <person name="Wahrenburg C."/>
            <person name="Rohde M."/>
            <person name="Pukall R."/>
            <person name="Goker M."/>
            <person name="Bristow J."/>
            <person name="Eisen J.A."/>
            <person name="Markowitz V."/>
            <person name="Hugenholtz P."/>
            <person name="Klenk H.P."/>
            <person name="Kyrpides N.C."/>
        </authorList>
    </citation>
    <scope>NUCLEOTIDE SEQUENCE [LARGE SCALE GENOMIC DNA]</scope>
    <source>
        <strain evidence="12">ATCC 27009 / DSM 446 / BCRC 14685 / JCM 5260 / KCTC 1825 / NBRC 15652 / NCIMB 11725 / NRRL B-14509 / 104-IA</strain>
    </source>
</reference>
<evidence type="ECO:0000259" key="10">
    <source>
        <dbReference type="Pfam" id="PF12323"/>
    </source>
</evidence>
<keyword evidence="6" id="KW-0238">DNA-binding</keyword>
<dbReference type="Proteomes" id="UP000001917">
    <property type="component" value="Chromosome"/>
</dbReference>
<sequence length="372" mass="42878">MELTRTIRVRLEPTPEQASALARTVEANRQALDYVSRIAFERKIRNRVALHRAAYRTIRTRFGLRAQMACTVCRVVAGVYKSMKSNGNEDTPAEFKRAKPVFQWNKDYVLRNGVAHITTIDGRLRIPFRVEPPYRRYLQDGWTFGAAELVRKRHGWYLHVSVSKSVPDHADDFDAVIGVDQGMRFLVTASCGDQVMFIRGGRVKQTRLRYVRLRASLQRKGTRSAKRRLKAIGRRESRFMTDVNHQIAKAVVRFAQAQGQRPLIVLEDLTGSNLSVRFRLKDRYWRMSWAFRQLTDFIRYKAEEAGIAVMFIDPTGTSETCPKCGHCETANRSRKRHEFRCKKCGYRCNDDLAASRVIAQKGLECLRQSQSA</sequence>
<dbReference type="EMBL" id="CP001727">
    <property type="protein sequence ID" value="ACV57592.1"/>
    <property type="molecule type" value="Genomic_DNA"/>
</dbReference>
<dbReference type="NCBIfam" id="NF040570">
    <property type="entry name" value="guided_TnpB"/>
    <property type="match status" value="1"/>
</dbReference>
<dbReference type="Pfam" id="PF07282">
    <property type="entry name" value="Cas12f1-like_TNB"/>
    <property type="match status" value="1"/>
</dbReference>
<evidence type="ECO:0000256" key="6">
    <source>
        <dbReference type="ARBA" id="ARBA00023125"/>
    </source>
</evidence>
<dbReference type="GO" id="GO:0006310">
    <property type="term" value="P:DNA recombination"/>
    <property type="evidence" value="ECO:0007669"/>
    <property type="project" value="UniProtKB-KW"/>
</dbReference>
<evidence type="ECO:0000256" key="4">
    <source>
        <dbReference type="ARBA" id="ARBA00022723"/>
    </source>
</evidence>
<dbReference type="GO" id="GO:0003677">
    <property type="term" value="F:DNA binding"/>
    <property type="evidence" value="ECO:0007669"/>
    <property type="project" value="UniProtKB-KW"/>
</dbReference>
<evidence type="ECO:0000256" key="3">
    <source>
        <dbReference type="ARBA" id="ARBA00022578"/>
    </source>
</evidence>
<evidence type="ECO:0000256" key="7">
    <source>
        <dbReference type="ARBA" id="ARBA00023172"/>
    </source>
</evidence>
<evidence type="ECO:0000313" key="12">
    <source>
        <dbReference type="Proteomes" id="UP000001917"/>
    </source>
</evidence>
<dbReference type="STRING" id="521098.Aaci_0541"/>
<dbReference type="InterPro" id="IPR021027">
    <property type="entry name" value="Transposase_put_HTH"/>
</dbReference>
<keyword evidence="12" id="KW-1185">Reference proteome</keyword>